<dbReference type="EMBL" id="MKZS01000001">
    <property type="protein sequence ID" value="OLT59876.1"/>
    <property type="molecule type" value="Genomic_DNA"/>
</dbReference>
<reference evidence="1 2" key="1">
    <citation type="submission" date="2016-10" db="EMBL/GenBank/DDBJ databases">
        <title>Comparative genomics uncovers the prolific and rare metabolic potential of the cyanobacterial genus Moorea.</title>
        <authorList>
            <person name="Leao T."/>
            <person name="Castelao G."/>
            <person name="Korobeynikov A."/>
            <person name="Monroe E.A."/>
            <person name="Podell S."/>
            <person name="Glukhov E."/>
            <person name="Allen E."/>
            <person name="Gerwick W.H."/>
            <person name="Gerwick L."/>
        </authorList>
    </citation>
    <scope>NUCLEOTIDE SEQUENCE [LARGE SCALE GENOMIC DNA]</scope>
    <source>
        <strain evidence="1 2">PNG5-198</strain>
    </source>
</reference>
<evidence type="ECO:0000313" key="2">
    <source>
        <dbReference type="Proteomes" id="UP000186657"/>
    </source>
</evidence>
<accession>A0A1U7N1R9</accession>
<protein>
    <submittedName>
        <fullName evidence="1">Uncharacterized protein</fullName>
    </submittedName>
</protein>
<keyword evidence="2" id="KW-1185">Reference proteome</keyword>
<dbReference type="AlphaFoldDB" id="A0A1U7N1R9"/>
<sequence length="89" mass="10029">MVDTEWKIEPSQLPVGAKFNGYREYLFHELPIERNNIRFLLAEYVLPGVGVISAQLPPQYQQFWTLSPATSGIYLAPVLSQSSDATKDS</sequence>
<organism evidence="1 2">
    <name type="scientific">Moorena bouillonii PNG</name>
    <dbReference type="NCBI Taxonomy" id="568701"/>
    <lineage>
        <taxon>Bacteria</taxon>
        <taxon>Bacillati</taxon>
        <taxon>Cyanobacteriota</taxon>
        <taxon>Cyanophyceae</taxon>
        <taxon>Coleofasciculales</taxon>
        <taxon>Coleofasciculaceae</taxon>
        <taxon>Moorena</taxon>
    </lineage>
</organism>
<evidence type="ECO:0000313" key="1">
    <source>
        <dbReference type="EMBL" id="OLT59876.1"/>
    </source>
</evidence>
<dbReference type="Proteomes" id="UP000186657">
    <property type="component" value="Unassembled WGS sequence"/>
</dbReference>
<comment type="caution">
    <text evidence="1">The sequence shown here is derived from an EMBL/GenBank/DDBJ whole genome shotgun (WGS) entry which is preliminary data.</text>
</comment>
<dbReference type="RefSeq" id="WP_198954044.1">
    <property type="nucleotide sequence ID" value="NZ_MKZS01000001.1"/>
</dbReference>
<proteinExistence type="predicted"/>
<name>A0A1U7N1R9_9CYAN</name>
<gene>
    <name evidence="1" type="ORF">BJP37_13455</name>
</gene>